<evidence type="ECO:0000259" key="2">
    <source>
        <dbReference type="Pfam" id="PF26607"/>
    </source>
</evidence>
<dbReference type="Gene3D" id="2.120.10.70">
    <property type="entry name" value="Fucose-specific lectin"/>
    <property type="match status" value="1"/>
</dbReference>
<dbReference type="OrthoDB" id="6064917at2"/>
<dbReference type="Proteomes" id="UP000234328">
    <property type="component" value="Unassembled WGS sequence"/>
</dbReference>
<organism evidence="3 4">
    <name type="scientific">Pollutimonas nitritireducens</name>
    <dbReference type="NCBI Taxonomy" id="2045209"/>
    <lineage>
        <taxon>Bacteria</taxon>
        <taxon>Pseudomonadati</taxon>
        <taxon>Pseudomonadota</taxon>
        <taxon>Betaproteobacteria</taxon>
        <taxon>Burkholderiales</taxon>
        <taxon>Alcaligenaceae</taxon>
        <taxon>Pollutimonas</taxon>
    </lineage>
</organism>
<dbReference type="SUPFAM" id="SSF102588">
    <property type="entry name" value="LmbE-like"/>
    <property type="match status" value="1"/>
</dbReference>
<keyword evidence="4" id="KW-1185">Reference proteome</keyword>
<dbReference type="Pfam" id="PF02585">
    <property type="entry name" value="PIG-L"/>
    <property type="match status" value="1"/>
</dbReference>
<feature type="signal peptide" evidence="1">
    <location>
        <begin position="1"/>
        <end position="23"/>
    </location>
</feature>
<feature type="chain" id="PRO_5014723518" evidence="1">
    <location>
        <begin position="24"/>
        <end position="665"/>
    </location>
</feature>
<reference evidence="3 4" key="1">
    <citation type="submission" date="2017-10" db="EMBL/GenBank/DDBJ databases">
        <title>Two draft genome sequences of Pusillimonas sp. strains isolated from a nitrate- and radionuclide-contaminated groundwater in Russia.</title>
        <authorList>
            <person name="Grouzdev D.S."/>
            <person name="Tourova T.P."/>
            <person name="Goeva M.A."/>
            <person name="Babich T.L."/>
            <person name="Sokolova D.S."/>
            <person name="Abdullin R."/>
            <person name="Poltaraus A.B."/>
            <person name="Toshchakov S.V."/>
            <person name="Nazina T.N."/>
        </authorList>
    </citation>
    <scope>NUCLEOTIDE SEQUENCE [LARGE SCALE GENOMIC DNA]</scope>
    <source>
        <strain evidence="3 4">JR1/69-2-13</strain>
    </source>
</reference>
<dbReference type="Pfam" id="PF26607">
    <property type="entry name" value="DUF8189"/>
    <property type="match status" value="1"/>
</dbReference>
<evidence type="ECO:0000313" key="3">
    <source>
        <dbReference type="EMBL" id="PLC54216.1"/>
    </source>
</evidence>
<dbReference type="GO" id="GO:0000225">
    <property type="term" value="F:N-acetylglucosaminylphosphatidylinositol deacetylase activity"/>
    <property type="evidence" value="ECO:0007669"/>
    <property type="project" value="TreeGrafter"/>
</dbReference>
<keyword evidence="1" id="KW-0732">Signal</keyword>
<evidence type="ECO:0000313" key="4">
    <source>
        <dbReference type="Proteomes" id="UP000234328"/>
    </source>
</evidence>
<feature type="domain" description="PLL-like beta propeller" evidence="2">
    <location>
        <begin position="285"/>
        <end position="559"/>
    </location>
</feature>
<dbReference type="EMBL" id="PDNV01000005">
    <property type="protein sequence ID" value="PLC54216.1"/>
    <property type="molecule type" value="Genomic_DNA"/>
</dbReference>
<dbReference type="SUPFAM" id="SSF89372">
    <property type="entry name" value="Fucose-specific lectin"/>
    <property type="match status" value="1"/>
</dbReference>
<dbReference type="PANTHER" id="PTHR12993:SF23">
    <property type="entry name" value="N-ACETYLGLUCOSAMINYLPHOSPHATIDYLINOSITOL DEACETYLASE"/>
    <property type="match status" value="1"/>
</dbReference>
<dbReference type="PANTHER" id="PTHR12993">
    <property type="entry name" value="N-ACETYLGLUCOSAMINYL-PHOSPHATIDYLINOSITOL DE-N-ACETYLASE-RELATED"/>
    <property type="match status" value="1"/>
</dbReference>
<accession>A0A2N4UGS3</accession>
<dbReference type="InterPro" id="IPR003737">
    <property type="entry name" value="GlcNAc_PI_deacetylase-related"/>
</dbReference>
<dbReference type="InterPro" id="IPR024078">
    <property type="entry name" value="LmbE-like_dom_sf"/>
</dbReference>
<sequence>MNKQWLTRGACLLFLAGAITAHAGPAFVQCNGIKDLVFVAHQDDDLLFMNPDIQSTIDSGGCVQVVYLTASERGEGEGYMLGRERGVRSAYSYMAQEPNIWAEDFATIHARRVARFTLHGNKRLQLLHLRLKDPWLGKGWGSLTPLSRTESVVGATVESLGPAAQTYSRSDLVEFIEYIIQDYQPSTIRHMDDSVTVPYERLCWGCAGHSHPDHIASARLVHDAITGHPGNYAEVAYLDYPSQERAANLSATEINQKTEAFRRYAWDDYRYCANASLCREPAGPAAAWVGRAYYVSRHDEAPSLLSRSEGGFLLFAVGEANAAANTWQSVANQWISLGGRTADSIAAFKRNDGRAAVFARDATGLAWVSNQTPAGSWTTWQQVAGSRITSLPVVSTQGPLLAIAMGNDGFLRYAAAQSGTGTWAPWRVMPPLPGVLPQVALAYDNTGASIVFATDGEGRLWHGSYRGDWSPWRQMEVPQTDGGLAAMQNADHVIELYLREKSSGHLLRITQQADAVSGWSQPIDLGVVFINHPTIALNEAGEVAVATLERRDGPLWLIEAGRTIKVATKVGSLPALQTIDGAFHVAARSPEEPQAYWVRVRRHGVWEAPLLLAAPPAHGGGAFQPVPATDVVPIKPLPSRYALQPPLPVTAATRTVATVSARVQP</sequence>
<proteinExistence type="predicted"/>
<gene>
    <name evidence="3" type="ORF">CR155_08845</name>
</gene>
<comment type="caution">
    <text evidence="3">The sequence shown here is derived from an EMBL/GenBank/DDBJ whole genome shotgun (WGS) entry which is preliminary data.</text>
</comment>
<name>A0A2N4UGS3_9BURK</name>
<evidence type="ECO:0000256" key="1">
    <source>
        <dbReference type="SAM" id="SignalP"/>
    </source>
</evidence>
<dbReference type="AlphaFoldDB" id="A0A2N4UGS3"/>
<dbReference type="InterPro" id="IPR058502">
    <property type="entry name" value="PLL-like_beta-prop"/>
</dbReference>
<dbReference type="RefSeq" id="WP_102069654.1">
    <property type="nucleotide sequence ID" value="NZ_PDNV01000005.1"/>
</dbReference>
<dbReference type="Gene3D" id="3.40.50.10320">
    <property type="entry name" value="LmbE-like"/>
    <property type="match status" value="1"/>
</dbReference>
<protein>
    <submittedName>
        <fullName evidence="3">GlcNAc-PI de-N-acetylase</fullName>
    </submittedName>
</protein>